<evidence type="ECO:0008006" key="4">
    <source>
        <dbReference type="Google" id="ProtNLM"/>
    </source>
</evidence>
<accession>A0AA38ICQ9</accession>
<evidence type="ECO:0000256" key="1">
    <source>
        <dbReference type="SAM" id="SignalP"/>
    </source>
</evidence>
<comment type="caution">
    <text evidence="2">The sequence shown here is derived from an EMBL/GenBank/DDBJ whole genome shotgun (WGS) entry which is preliminary data.</text>
</comment>
<proteinExistence type="predicted"/>
<dbReference type="InterPro" id="IPR010562">
    <property type="entry name" value="Haemolymph_juvenile_hormone-bd"/>
</dbReference>
<sequence>MLKFVCVLVALVTFCATLNLPPSFKKCKLRSGAFDQCLSTAIQDAIQQLKKPLPEYGLPSIEPFEAPKEVFLEYGNETTGIRQKYFKIKIGGFTKIEKTSARFNLERKILFLNITFSELLFSSGYEARGRFILYPIDVSTTVAMKIIKPTFKVVFNLEEYEKENTKYFRALDSFLDIVLDGMTYDFKNIFQEEVLNKEFNRGMNGKWQNIVGFLQATFPKFWITLFEQTFNNLLERVPASDLFVGL</sequence>
<reference evidence="2" key="1">
    <citation type="journal article" date="2023" name="G3 (Bethesda)">
        <title>Whole genome assemblies of Zophobas morio and Tenebrio molitor.</title>
        <authorList>
            <person name="Kaur S."/>
            <person name="Stinson S.A."/>
            <person name="diCenzo G.C."/>
        </authorList>
    </citation>
    <scope>NUCLEOTIDE SEQUENCE</scope>
    <source>
        <strain evidence="2">QUZm001</strain>
    </source>
</reference>
<organism evidence="2 3">
    <name type="scientific">Zophobas morio</name>
    <dbReference type="NCBI Taxonomy" id="2755281"/>
    <lineage>
        <taxon>Eukaryota</taxon>
        <taxon>Metazoa</taxon>
        <taxon>Ecdysozoa</taxon>
        <taxon>Arthropoda</taxon>
        <taxon>Hexapoda</taxon>
        <taxon>Insecta</taxon>
        <taxon>Pterygota</taxon>
        <taxon>Neoptera</taxon>
        <taxon>Endopterygota</taxon>
        <taxon>Coleoptera</taxon>
        <taxon>Polyphaga</taxon>
        <taxon>Cucujiformia</taxon>
        <taxon>Tenebrionidae</taxon>
        <taxon>Zophobas</taxon>
    </lineage>
</organism>
<feature type="chain" id="PRO_5041301370" description="Hemolymph juvenile hormone binding protein" evidence="1">
    <location>
        <begin position="18"/>
        <end position="246"/>
    </location>
</feature>
<gene>
    <name evidence="2" type="ORF">Zmor_018833</name>
</gene>
<name>A0AA38ICQ9_9CUCU</name>
<dbReference type="GO" id="GO:0005615">
    <property type="term" value="C:extracellular space"/>
    <property type="evidence" value="ECO:0007669"/>
    <property type="project" value="TreeGrafter"/>
</dbReference>
<dbReference type="PANTHER" id="PTHR11008">
    <property type="entry name" value="PROTEIN TAKEOUT-LIKE PROTEIN"/>
    <property type="match status" value="1"/>
</dbReference>
<dbReference type="Proteomes" id="UP001168821">
    <property type="component" value="Unassembled WGS sequence"/>
</dbReference>
<feature type="signal peptide" evidence="1">
    <location>
        <begin position="1"/>
        <end position="17"/>
    </location>
</feature>
<dbReference type="EMBL" id="JALNTZ010000005">
    <property type="protein sequence ID" value="KAJ3652908.1"/>
    <property type="molecule type" value="Genomic_DNA"/>
</dbReference>
<evidence type="ECO:0000313" key="3">
    <source>
        <dbReference type="Proteomes" id="UP001168821"/>
    </source>
</evidence>
<dbReference type="AlphaFoldDB" id="A0AA38ICQ9"/>
<dbReference type="InterPro" id="IPR038606">
    <property type="entry name" value="To_sf"/>
</dbReference>
<dbReference type="PANTHER" id="PTHR11008:SF32">
    <property type="entry name" value="CIRCADIAN CLOCK-CONTROLLED PROTEIN DAYWAKE-RELATED"/>
    <property type="match status" value="1"/>
</dbReference>
<dbReference type="Gene3D" id="3.15.10.30">
    <property type="entry name" value="Haemolymph juvenile hormone binding protein"/>
    <property type="match status" value="1"/>
</dbReference>
<dbReference type="SMART" id="SM00700">
    <property type="entry name" value="JHBP"/>
    <property type="match status" value="1"/>
</dbReference>
<dbReference type="Pfam" id="PF06585">
    <property type="entry name" value="JHBP"/>
    <property type="match status" value="1"/>
</dbReference>
<keyword evidence="3" id="KW-1185">Reference proteome</keyword>
<keyword evidence="1" id="KW-0732">Signal</keyword>
<evidence type="ECO:0000313" key="2">
    <source>
        <dbReference type="EMBL" id="KAJ3652908.1"/>
    </source>
</evidence>
<protein>
    <recommendedName>
        <fullName evidence="4">Hemolymph juvenile hormone binding protein</fullName>
    </recommendedName>
</protein>